<protein>
    <submittedName>
        <fullName evidence="1">Uncharacterized protein</fullName>
    </submittedName>
</protein>
<comment type="caution">
    <text evidence="1">The sequence shown here is derived from an EMBL/GenBank/DDBJ whole genome shotgun (WGS) entry which is preliminary data.</text>
</comment>
<gene>
    <name evidence="1" type="ORF">A3B74_02895</name>
</gene>
<organism evidence="1 2">
    <name type="scientific">Candidatus Kerfeldbacteria bacterium RIFCSPHIGHO2_02_FULL_42_14</name>
    <dbReference type="NCBI Taxonomy" id="1798540"/>
    <lineage>
        <taxon>Bacteria</taxon>
        <taxon>Candidatus Kerfeldiibacteriota</taxon>
    </lineage>
</organism>
<sequence length="209" mass="24553">MNYSLKQWILISVTTIFFALLVPRGTRASTTSFLNFDSAISFSQQPNVHIVLAVDATFEEYTQVFRSYNIPEDEWPALYERIQAWPTISTMEDEQVFLETQADCKTKWTSYAFCQRVYDTNEGDYDFRLVYRTSREGYSYIAAIYFYALTPQAAAALAWYNWHPTSGWWQDSNNFYPWYILGDEAMYYLFWNNCYAAGTQIGLKVTMCR</sequence>
<evidence type="ECO:0000313" key="1">
    <source>
        <dbReference type="EMBL" id="OGY79870.1"/>
    </source>
</evidence>
<evidence type="ECO:0000313" key="2">
    <source>
        <dbReference type="Proteomes" id="UP000177165"/>
    </source>
</evidence>
<proteinExistence type="predicted"/>
<reference evidence="1 2" key="1">
    <citation type="journal article" date="2016" name="Nat. Commun.">
        <title>Thousands of microbial genomes shed light on interconnected biogeochemical processes in an aquifer system.</title>
        <authorList>
            <person name="Anantharaman K."/>
            <person name="Brown C.T."/>
            <person name="Hug L.A."/>
            <person name="Sharon I."/>
            <person name="Castelle C.J."/>
            <person name="Probst A.J."/>
            <person name="Thomas B.C."/>
            <person name="Singh A."/>
            <person name="Wilkins M.J."/>
            <person name="Karaoz U."/>
            <person name="Brodie E.L."/>
            <person name="Williams K.H."/>
            <person name="Hubbard S.S."/>
            <person name="Banfield J.F."/>
        </authorList>
    </citation>
    <scope>NUCLEOTIDE SEQUENCE [LARGE SCALE GENOMIC DNA]</scope>
</reference>
<name>A0A1G2AV32_9BACT</name>
<accession>A0A1G2AV32</accession>
<dbReference type="Proteomes" id="UP000177165">
    <property type="component" value="Unassembled WGS sequence"/>
</dbReference>
<dbReference type="AlphaFoldDB" id="A0A1G2AV32"/>
<dbReference type="EMBL" id="MHKB01000004">
    <property type="protein sequence ID" value="OGY79870.1"/>
    <property type="molecule type" value="Genomic_DNA"/>
</dbReference>